<comment type="subcellular location">
    <subcellularLocation>
        <location evidence="1">Cell outer membrane</location>
    </subcellularLocation>
</comment>
<accession>A0A6V8MK91</accession>
<comment type="caution">
    <text evidence="6">The sequence shown here is derived from an EMBL/GenBank/DDBJ whole genome shotgun (WGS) entry which is preliminary data.</text>
</comment>
<feature type="domain" description="OmpA-like" evidence="5">
    <location>
        <begin position="218"/>
        <end position="335"/>
    </location>
</feature>
<dbReference type="PANTHER" id="PTHR30329:SF21">
    <property type="entry name" value="LIPOPROTEIN YIAD-RELATED"/>
    <property type="match status" value="1"/>
</dbReference>
<evidence type="ECO:0000256" key="2">
    <source>
        <dbReference type="ARBA" id="ARBA00023136"/>
    </source>
</evidence>
<keyword evidence="2 4" id="KW-0472">Membrane</keyword>
<evidence type="ECO:0000313" key="6">
    <source>
        <dbReference type="EMBL" id="GFO60445.1"/>
    </source>
</evidence>
<dbReference type="SUPFAM" id="SSF103088">
    <property type="entry name" value="OmpA-like"/>
    <property type="match status" value="1"/>
</dbReference>
<dbReference type="PANTHER" id="PTHR30329">
    <property type="entry name" value="STATOR ELEMENT OF FLAGELLAR MOTOR COMPLEX"/>
    <property type="match status" value="1"/>
</dbReference>
<dbReference type="InterPro" id="IPR006664">
    <property type="entry name" value="OMP_bac"/>
</dbReference>
<organism evidence="6 7">
    <name type="scientific">Geomonas silvestris</name>
    <dbReference type="NCBI Taxonomy" id="2740184"/>
    <lineage>
        <taxon>Bacteria</taxon>
        <taxon>Pseudomonadati</taxon>
        <taxon>Thermodesulfobacteriota</taxon>
        <taxon>Desulfuromonadia</taxon>
        <taxon>Geobacterales</taxon>
        <taxon>Geobacteraceae</taxon>
        <taxon>Geomonas</taxon>
    </lineage>
</organism>
<reference evidence="7" key="1">
    <citation type="submission" date="2020-06" db="EMBL/GenBank/DDBJ databases">
        <title>Draft genomic sequence of Geomonas sp. Red330.</title>
        <authorList>
            <person name="Itoh H."/>
            <person name="Zhenxing X."/>
            <person name="Ushijima N."/>
            <person name="Masuda Y."/>
            <person name="Shiratori Y."/>
            <person name="Senoo K."/>
        </authorList>
    </citation>
    <scope>NUCLEOTIDE SEQUENCE [LARGE SCALE GENOMIC DNA]</scope>
    <source>
        <strain evidence="7">Red330</strain>
    </source>
</reference>
<dbReference type="Pfam" id="PF00691">
    <property type="entry name" value="OmpA"/>
    <property type="match status" value="1"/>
</dbReference>
<protein>
    <recommendedName>
        <fullName evidence="5">OmpA-like domain-containing protein</fullName>
    </recommendedName>
</protein>
<evidence type="ECO:0000256" key="4">
    <source>
        <dbReference type="PROSITE-ProRule" id="PRU00473"/>
    </source>
</evidence>
<dbReference type="Gene3D" id="3.30.1330.60">
    <property type="entry name" value="OmpA-like domain"/>
    <property type="match status" value="1"/>
</dbReference>
<dbReference type="PROSITE" id="PS51257">
    <property type="entry name" value="PROKAR_LIPOPROTEIN"/>
    <property type="match status" value="1"/>
</dbReference>
<evidence type="ECO:0000256" key="3">
    <source>
        <dbReference type="ARBA" id="ARBA00023237"/>
    </source>
</evidence>
<dbReference type="PRINTS" id="PR01021">
    <property type="entry name" value="OMPADOMAIN"/>
</dbReference>
<keyword evidence="3" id="KW-0998">Cell outer membrane</keyword>
<dbReference type="InterPro" id="IPR050330">
    <property type="entry name" value="Bact_OuterMem_StrucFunc"/>
</dbReference>
<evidence type="ECO:0000256" key="1">
    <source>
        <dbReference type="ARBA" id="ARBA00004442"/>
    </source>
</evidence>
<evidence type="ECO:0000259" key="5">
    <source>
        <dbReference type="PROSITE" id="PS51123"/>
    </source>
</evidence>
<dbReference type="GO" id="GO:0009279">
    <property type="term" value="C:cell outer membrane"/>
    <property type="evidence" value="ECO:0007669"/>
    <property type="project" value="UniProtKB-SubCell"/>
</dbReference>
<sequence>MSHTGKVLSVMLLGVSAISLGGCASYEMNTHRGNVPGLMIRQELQQADRALDAARQAGKDQSCPAEFKAAEAARDKAYDVFRACHTEEGVALANEATAKAQALCPPQAAKVVPPPVAPPAPKPAPVAPAPAPAPTDALSITPASIVKGESATLAWNSQNATRCQILPGIGAVETSGSLQITPAEATRYELSCSGAGGSAVSTANVAVTQPAPVVVAPPPKLCSPTVVDVQFDTNKSDVKPKYHDELKKLADFLAEFPKAHGVIEGHTDSVGDKASNMKLSQRRADSVRSYLIKNFGVAPERLQAKGYGPTKPRATNKTAEGKAQNRRIEANFICE</sequence>
<dbReference type="InterPro" id="IPR006665">
    <property type="entry name" value="OmpA-like"/>
</dbReference>
<gene>
    <name evidence="6" type="ORF">GMST_27700</name>
</gene>
<dbReference type="AlphaFoldDB" id="A0A6V8MK91"/>
<dbReference type="PROSITE" id="PS51123">
    <property type="entry name" value="OMPA_2"/>
    <property type="match status" value="1"/>
</dbReference>
<name>A0A6V8MK91_9BACT</name>
<dbReference type="CDD" id="cd07185">
    <property type="entry name" value="OmpA_C-like"/>
    <property type="match status" value="1"/>
</dbReference>
<dbReference type="EMBL" id="BLXX01000008">
    <property type="protein sequence ID" value="GFO60445.1"/>
    <property type="molecule type" value="Genomic_DNA"/>
</dbReference>
<dbReference type="InterPro" id="IPR036737">
    <property type="entry name" value="OmpA-like_sf"/>
</dbReference>
<keyword evidence="7" id="KW-1185">Reference proteome</keyword>
<evidence type="ECO:0000313" key="7">
    <source>
        <dbReference type="Proteomes" id="UP000556026"/>
    </source>
</evidence>
<dbReference type="Proteomes" id="UP000556026">
    <property type="component" value="Unassembled WGS sequence"/>
</dbReference>
<proteinExistence type="predicted"/>